<evidence type="ECO:0000256" key="1">
    <source>
        <dbReference type="SAM" id="SignalP"/>
    </source>
</evidence>
<keyword evidence="1" id="KW-0732">Signal</keyword>
<dbReference type="RefSeq" id="WP_035134410.1">
    <property type="nucleotide sequence ID" value="NZ_JRLV01000014.1"/>
</dbReference>
<feature type="chain" id="PRO_5002002293" evidence="1">
    <location>
        <begin position="23"/>
        <end position="125"/>
    </location>
</feature>
<organism evidence="2 3">
    <name type="scientific">Flavobacterium beibuense F44-8</name>
    <dbReference type="NCBI Taxonomy" id="1406840"/>
    <lineage>
        <taxon>Bacteria</taxon>
        <taxon>Pseudomonadati</taxon>
        <taxon>Bacteroidota</taxon>
        <taxon>Flavobacteriia</taxon>
        <taxon>Flavobacteriales</taxon>
        <taxon>Flavobacteriaceae</taxon>
        <taxon>Flavobacterium</taxon>
    </lineage>
</organism>
<comment type="caution">
    <text evidence="2">The sequence shown here is derived from an EMBL/GenBank/DDBJ whole genome shotgun (WGS) entry which is preliminary data.</text>
</comment>
<evidence type="ECO:0000313" key="3">
    <source>
        <dbReference type="Proteomes" id="UP000030129"/>
    </source>
</evidence>
<dbReference type="AlphaFoldDB" id="A0A0A2LL05"/>
<sequence>MKTKRPFFAAATLMAVAFLCFAFTTNEKVNMVDEGPSGTAYAVTWQNSAGYWFAVGPVQALWAGEKTEEKALDYVVGSKAKKAKKMKYKDTCGKFKVYNLGVDYESYDTDALKYARKKGYDCNWP</sequence>
<keyword evidence="3" id="KW-1185">Reference proteome</keyword>
<name>A0A0A2LL05_9FLAO</name>
<gene>
    <name evidence="2" type="ORF">Q763_11745</name>
</gene>
<accession>A0A0A2LL05</accession>
<dbReference type="Proteomes" id="UP000030129">
    <property type="component" value="Unassembled WGS sequence"/>
</dbReference>
<dbReference type="EMBL" id="JRLV01000014">
    <property type="protein sequence ID" value="KGO79873.1"/>
    <property type="molecule type" value="Genomic_DNA"/>
</dbReference>
<reference evidence="2 3" key="1">
    <citation type="submission" date="2013-09" db="EMBL/GenBank/DDBJ databases">
        <authorList>
            <person name="Zeng Z."/>
            <person name="Chen C."/>
        </authorList>
    </citation>
    <scope>NUCLEOTIDE SEQUENCE [LARGE SCALE GENOMIC DNA]</scope>
    <source>
        <strain evidence="2 3">F44-8</strain>
    </source>
</reference>
<protein>
    <submittedName>
        <fullName evidence="2">Uncharacterized protein</fullName>
    </submittedName>
</protein>
<proteinExistence type="predicted"/>
<feature type="signal peptide" evidence="1">
    <location>
        <begin position="1"/>
        <end position="22"/>
    </location>
</feature>
<evidence type="ECO:0000313" key="2">
    <source>
        <dbReference type="EMBL" id="KGO79873.1"/>
    </source>
</evidence>